<name>A0A2H5FHF6_9GAMM</name>
<proteinExistence type="predicted"/>
<dbReference type="Proteomes" id="UP000234343">
    <property type="component" value="Chromosome"/>
</dbReference>
<evidence type="ECO:0008006" key="5">
    <source>
        <dbReference type="Google" id="ProtNLM"/>
    </source>
</evidence>
<accession>A0A2H5FHF6</accession>
<evidence type="ECO:0000256" key="2">
    <source>
        <dbReference type="SAM" id="MobiDB-lite"/>
    </source>
</evidence>
<evidence type="ECO:0000313" key="3">
    <source>
        <dbReference type="EMBL" id="AUH70975.1"/>
    </source>
</evidence>
<organism evidence="3 4">
    <name type="scientific">Legionella sainthelensi</name>
    <dbReference type="NCBI Taxonomy" id="28087"/>
    <lineage>
        <taxon>Bacteria</taxon>
        <taxon>Pseudomonadati</taxon>
        <taxon>Pseudomonadota</taxon>
        <taxon>Gammaproteobacteria</taxon>
        <taxon>Legionellales</taxon>
        <taxon>Legionellaceae</taxon>
        <taxon>Legionella</taxon>
    </lineage>
</organism>
<protein>
    <recommendedName>
        <fullName evidence="5">Coiled-coil protein</fullName>
    </recommendedName>
</protein>
<dbReference type="KEGG" id="lsh:CAB17_02060"/>
<sequence length="999" mass="113231">MATHSSIFEIIVMQTKYDEQIKPIEYLGGVMDEETRPLLKSYIDQLEDGEAALVVFRLLDGDSPDALLESTIDQIAGHGWDFVSGGEKEGPLQDLVDNLSTEASELRVANSIFSQGGAKIKAFDNHKVCFGLITKNGEPIKSIKGIVHQQLNMGLNGDLLMHEGDVIMQSLIDNNVFKQEGRDRPLLVTTYGAGGSSSHEVNPGIMAVSDGVIDIRTHVDPKCIMEYLQKFCATLEDSAELNKTSEEGQAFYKKLQEIEHNIESEPGYSGIAMVHDIAELARNAAEYTGQTTQDIMAGMDPKDKRYYGEITFGNPSSGVATMHRINVDENGKPFTGNDGQSNLLKSLQHFIAQMSELDEKEKEYRKSVRRLTETLHQMERNASQTADKINHLLVNNLSEEDAIQLTLIKDEIEKLDKAIQDRSNFIMDHLGHDVEVYEELTEMIKQDEAEIQSLIEMQNMIYDNVSQQLHGEDLQTYHNLREDLDELNEHIPELSAGVGKMIQHHMELIAADTKLKQAINLAKATHEQHFAKETPFSITASGNIFFTEEDKKAVGKYGAKLVEMENQLFVEIIHHSIANKVYVDKEFITKIAADPLKIDNEVTQTLNEWAATHSMTVQDYVDAFMWAKNGQSFENFPVSGRWTVAEELFNNEEKDFAKLFYNFGTEEEPKIVNPFWKEIGTDLVKEIKEGKAFQGTAFQDVDFTTPPLSEQKQDLVNQATFIIANPDDEEIEAKVRKLFTDYLELMPGMKLENEENQEQRYRVYARSIPVLKKGYVQDAVSDWDQPLYKSSNTALLDKEASKFLALERGKHIGGGKAVMLHDQSSPTLIESPNAILYKMMKAERNKNYREVYSIGKEYLEKNPKEMFGSKCVSTVAYIERIEKMVKSHQPKIKPPFPSEIGISPKKVTGPRVAEALREMSKENPQQALKSAERFLAWKNYHHRNFNVQDIKKLIAELTQPKEALVHSYKSMQGGLTFFRKNDKESEKKPENQLNGKFNL</sequence>
<dbReference type="AlphaFoldDB" id="A0A2H5FHF6"/>
<evidence type="ECO:0000256" key="1">
    <source>
        <dbReference type="SAM" id="Coils"/>
    </source>
</evidence>
<gene>
    <name evidence="3" type="ORF">CAB17_02060</name>
</gene>
<feature type="coiled-coil region" evidence="1">
    <location>
        <begin position="354"/>
        <end position="388"/>
    </location>
</feature>
<dbReference type="EMBL" id="CP025491">
    <property type="protein sequence ID" value="AUH70975.1"/>
    <property type="molecule type" value="Genomic_DNA"/>
</dbReference>
<reference evidence="3 4" key="1">
    <citation type="submission" date="2017-12" db="EMBL/GenBank/DDBJ databases">
        <title>Legionella sainthelensi LA01-117, whole genome sequence of a clinical isolate from New Zealand.</title>
        <authorList>
            <person name="Cree S.L."/>
            <person name="Slow S."/>
            <person name="Kennedy M.A."/>
            <person name="Murdoch D.R."/>
            <person name="Biggs P.J."/>
            <person name="Anderson T."/>
        </authorList>
    </citation>
    <scope>NUCLEOTIDE SEQUENCE [LARGE SCALE GENOMIC DNA]</scope>
    <source>
        <strain evidence="3 4">LA01-117</strain>
    </source>
</reference>
<keyword evidence="1" id="KW-0175">Coiled coil</keyword>
<keyword evidence="4" id="KW-1185">Reference proteome</keyword>
<feature type="region of interest" description="Disordered" evidence="2">
    <location>
        <begin position="980"/>
        <end position="999"/>
    </location>
</feature>
<feature type="compositionally biased region" description="Basic and acidic residues" evidence="2">
    <location>
        <begin position="980"/>
        <end position="990"/>
    </location>
</feature>
<evidence type="ECO:0000313" key="4">
    <source>
        <dbReference type="Proteomes" id="UP000234343"/>
    </source>
</evidence>